<reference evidence="3" key="1">
    <citation type="journal article" date="2019" name="Int. J. Syst. Evol. Microbiol.">
        <title>The Global Catalogue of Microorganisms (GCM) 10K type strain sequencing project: providing services to taxonomists for standard genome sequencing and annotation.</title>
        <authorList>
            <consortium name="The Broad Institute Genomics Platform"/>
            <consortium name="The Broad Institute Genome Sequencing Center for Infectious Disease"/>
            <person name="Wu L."/>
            <person name="Ma J."/>
        </authorList>
    </citation>
    <scope>NUCLEOTIDE SEQUENCE [LARGE SCALE GENOMIC DNA]</scope>
    <source>
        <strain evidence="3">JCM 17021</strain>
    </source>
</reference>
<organism evidence="2 3">
    <name type="scientific">Leifsonia kafniensis</name>
    <dbReference type="NCBI Taxonomy" id="475957"/>
    <lineage>
        <taxon>Bacteria</taxon>
        <taxon>Bacillati</taxon>
        <taxon>Actinomycetota</taxon>
        <taxon>Actinomycetes</taxon>
        <taxon>Micrococcales</taxon>
        <taxon>Microbacteriaceae</taxon>
        <taxon>Leifsonia</taxon>
    </lineage>
</organism>
<evidence type="ECO:0000313" key="3">
    <source>
        <dbReference type="Proteomes" id="UP001501803"/>
    </source>
</evidence>
<name>A0ABP7KQV3_9MICO</name>
<accession>A0ABP7KQV3</accession>
<feature type="region of interest" description="Disordered" evidence="1">
    <location>
        <begin position="1"/>
        <end position="23"/>
    </location>
</feature>
<evidence type="ECO:0000313" key="2">
    <source>
        <dbReference type="EMBL" id="GAA3885701.1"/>
    </source>
</evidence>
<comment type="caution">
    <text evidence="2">The sequence shown here is derived from an EMBL/GenBank/DDBJ whole genome shotgun (WGS) entry which is preliminary data.</text>
</comment>
<keyword evidence="3" id="KW-1185">Reference proteome</keyword>
<proteinExistence type="predicted"/>
<dbReference type="EMBL" id="BAABCN010000010">
    <property type="protein sequence ID" value="GAA3885701.1"/>
    <property type="molecule type" value="Genomic_DNA"/>
</dbReference>
<evidence type="ECO:0000256" key="1">
    <source>
        <dbReference type="SAM" id="MobiDB-lite"/>
    </source>
</evidence>
<sequence length="84" mass="7756">MSTRSATATIPPRTSRLRPDFAPSTGVAGAAGVVIFTTGCDGATAAGEVTTGAADAAGAAGTPGVEEAGEVAGALAAAAGRGIP</sequence>
<gene>
    <name evidence="2" type="ORF">GCM10022381_29800</name>
</gene>
<dbReference type="Proteomes" id="UP001501803">
    <property type="component" value="Unassembled WGS sequence"/>
</dbReference>
<protein>
    <submittedName>
        <fullName evidence="2">Uncharacterized protein</fullName>
    </submittedName>
</protein>